<dbReference type="GO" id="GO:0055085">
    <property type="term" value="P:transmembrane transport"/>
    <property type="evidence" value="ECO:0007669"/>
    <property type="project" value="InterPro"/>
</dbReference>
<proteinExistence type="inferred from homology"/>
<keyword evidence="4" id="KW-0997">Cell inner membrane</keyword>
<dbReference type="PANTHER" id="PTHR43357">
    <property type="entry name" value="INNER MEMBRANE ABC TRANSPORTER PERMEASE PROTEIN YDCV"/>
    <property type="match status" value="1"/>
</dbReference>
<evidence type="ECO:0000313" key="11">
    <source>
        <dbReference type="Proteomes" id="UP000289465"/>
    </source>
</evidence>
<dbReference type="PROSITE" id="PS50928">
    <property type="entry name" value="ABC_TM1"/>
    <property type="match status" value="1"/>
</dbReference>
<name>A0A446CA15_9BURK</name>
<evidence type="ECO:0000256" key="1">
    <source>
        <dbReference type="ARBA" id="ARBA00004429"/>
    </source>
</evidence>
<keyword evidence="3" id="KW-1003">Cell membrane</keyword>
<evidence type="ECO:0000256" key="8">
    <source>
        <dbReference type="RuleBase" id="RU363032"/>
    </source>
</evidence>
<dbReference type="RefSeq" id="WP_208742357.1">
    <property type="nucleotide sequence ID" value="NZ_UFQC01000005.1"/>
</dbReference>
<feature type="transmembrane region" description="Helical" evidence="8">
    <location>
        <begin position="143"/>
        <end position="161"/>
    </location>
</feature>
<dbReference type="EMBL" id="UFQC01000005">
    <property type="protein sequence ID" value="SSW64758.1"/>
    <property type="molecule type" value="Genomic_DNA"/>
</dbReference>
<dbReference type="Proteomes" id="UP000289465">
    <property type="component" value="Unassembled WGS sequence"/>
</dbReference>
<evidence type="ECO:0000256" key="4">
    <source>
        <dbReference type="ARBA" id="ARBA00022519"/>
    </source>
</evidence>
<dbReference type="GO" id="GO:0005886">
    <property type="term" value="C:plasma membrane"/>
    <property type="evidence" value="ECO:0007669"/>
    <property type="project" value="UniProtKB-SubCell"/>
</dbReference>
<feature type="transmembrane region" description="Helical" evidence="8">
    <location>
        <begin position="110"/>
        <end position="131"/>
    </location>
</feature>
<dbReference type="PANTHER" id="PTHR43357:SF4">
    <property type="entry name" value="INNER MEMBRANE ABC TRANSPORTER PERMEASE PROTEIN YDCV"/>
    <property type="match status" value="1"/>
</dbReference>
<evidence type="ECO:0000256" key="7">
    <source>
        <dbReference type="ARBA" id="ARBA00023136"/>
    </source>
</evidence>
<evidence type="ECO:0000259" key="9">
    <source>
        <dbReference type="PROSITE" id="PS50928"/>
    </source>
</evidence>
<accession>A0A446CA15</accession>
<evidence type="ECO:0000256" key="2">
    <source>
        <dbReference type="ARBA" id="ARBA00022448"/>
    </source>
</evidence>
<keyword evidence="5 8" id="KW-0812">Transmembrane</keyword>
<comment type="subcellular location">
    <subcellularLocation>
        <location evidence="1">Cell inner membrane</location>
        <topology evidence="1">Multi-pass membrane protein</topology>
    </subcellularLocation>
    <subcellularLocation>
        <location evidence="8">Cell membrane</location>
        <topology evidence="8">Multi-pass membrane protein</topology>
    </subcellularLocation>
</comment>
<feature type="transmembrane region" description="Helical" evidence="8">
    <location>
        <begin position="21"/>
        <end position="41"/>
    </location>
</feature>
<feature type="transmembrane region" description="Helical" evidence="8">
    <location>
        <begin position="76"/>
        <end position="98"/>
    </location>
</feature>
<evidence type="ECO:0000256" key="6">
    <source>
        <dbReference type="ARBA" id="ARBA00022989"/>
    </source>
</evidence>
<feature type="domain" description="ABC transmembrane type-1" evidence="9">
    <location>
        <begin position="72"/>
        <end position="260"/>
    </location>
</feature>
<reference evidence="10 11" key="1">
    <citation type="submission" date="2018-07" db="EMBL/GenBank/DDBJ databases">
        <authorList>
            <person name="Peeters C."/>
        </authorList>
    </citation>
    <scope>NUCLEOTIDE SEQUENCE [LARGE SCALE GENOMIC DNA]</scope>
    <source>
        <strain evidence="10 11">LMG 30378</strain>
    </source>
</reference>
<comment type="similarity">
    <text evidence="8">Belongs to the binding-protein-dependent transport system permease family.</text>
</comment>
<organism evidence="10 11">
    <name type="scientific">Achromobacter veterisilvae</name>
    <dbReference type="NCBI Taxonomy" id="2069367"/>
    <lineage>
        <taxon>Bacteria</taxon>
        <taxon>Pseudomonadati</taxon>
        <taxon>Pseudomonadota</taxon>
        <taxon>Betaproteobacteria</taxon>
        <taxon>Burkholderiales</taxon>
        <taxon>Alcaligenaceae</taxon>
        <taxon>Achromobacter</taxon>
    </lineage>
</organism>
<feature type="transmembrane region" description="Helical" evidence="8">
    <location>
        <begin position="238"/>
        <end position="263"/>
    </location>
</feature>
<protein>
    <submittedName>
        <fullName evidence="10">Inner membrane ABC transporter permease protein YdcV</fullName>
    </submittedName>
</protein>
<dbReference type="Pfam" id="PF00528">
    <property type="entry name" value="BPD_transp_1"/>
    <property type="match status" value="1"/>
</dbReference>
<evidence type="ECO:0000256" key="3">
    <source>
        <dbReference type="ARBA" id="ARBA00022475"/>
    </source>
</evidence>
<dbReference type="InterPro" id="IPR000515">
    <property type="entry name" value="MetI-like"/>
</dbReference>
<keyword evidence="7 8" id="KW-0472">Membrane</keyword>
<evidence type="ECO:0000256" key="5">
    <source>
        <dbReference type="ARBA" id="ARBA00022692"/>
    </source>
</evidence>
<dbReference type="Gene3D" id="1.10.3720.10">
    <property type="entry name" value="MetI-like"/>
    <property type="match status" value="1"/>
</dbReference>
<keyword evidence="2 8" id="KW-0813">Transport</keyword>
<sequence>MKTTRFSKFLGRCSTALPWAIAILGYVFLVGPIAIIVAASFSGGQEITFPPEHLSFELYRAFFSDPSWWQPALQSLAVALLTSILALAVTLPAAYALNRCRFGGLKAVELFFISPMLIPVISLGLGVYIFFSSVRIDNTTLGLVMTHSTLVMPFMFISISAGMRHTDPALEAVSTLMGAGPFRTFFQVLVPQIKTSILVGLLFAFLISFDEVVVAYFITGPETTTLPVRMYSALRWEVSPVLTAISSMLTIASLVFCLAILALKESNPKAHN</sequence>
<keyword evidence="6 8" id="KW-1133">Transmembrane helix</keyword>
<gene>
    <name evidence="10" type="primary">ydcV_2</name>
    <name evidence="10" type="ORF">AVE30378_01193</name>
</gene>
<dbReference type="CDD" id="cd06261">
    <property type="entry name" value="TM_PBP2"/>
    <property type="match status" value="1"/>
</dbReference>
<dbReference type="SUPFAM" id="SSF161098">
    <property type="entry name" value="MetI-like"/>
    <property type="match status" value="1"/>
</dbReference>
<evidence type="ECO:0000313" key="10">
    <source>
        <dbReference type="EMBL" id="SSW64758.1"/>
    </source>
</evidence>
<dbReference type="InterPro" id="IPR035906">
    <property type="entry name" value="MetI-like_sf"/>
</dbReference>
<dbReference type="AlphaFoldDB" id="A0A446CA15"/>